<keyword evidence="1" id="KW-1133">Transmembrane helix</keyword>
<dbReference type="AlphaFoldDB" id="A0A9P1FY51"/>
<accession>A0A9P1FY51</accession>
<evidence type="ECO:0000313" key="3">
    <source>
        <dbReference type="EMBL" id="CAL4781276.1"/>
    </source>
</evidence>
<reference evidence="3 4" key="2">
    <citation type="submission" date="2024-05" db="EMBL/GenBank/DDBJ databases">
        <authorList>
            <person name="Chen Y."/>
            <person name="Shah S."/>
            <person name="Dougan E. K."/>
            <person name="Thang M."/>
            <person name="Chan C."/>
        </authorList>
    </citation>
    <scope>NUCLEOTIDE SEQUENCE [LARGE SCALE GENOMIC DNA]</scope>
</reference>
<dbReference type="EMBL" id="CAMXCT030001891">
    <property type="protein sequence ID" value="CAL4781276.1"/>
    <property type="molecule type" value="Genomic_DNA"/>
</dbReference>
<keyword evidence="1" id="KW-0472">Membrane</keyword>
<keyword evidence="1" id="KW-0812">Transmembrane</keyword>
<proteinExistence type="predicted"/>
<dbReference type="EMBL" id="CAMXCT020001891">
    <property type="protein sequence ID" value="CAL1147339.1"/>
    <property type="molecule type" value="Genomic_DNA"/>
</dbReference>
<comment type="caution">
    <text evidence="2">The sequence shown here is derived from an EMBL/GenBank/DDBJ whole genome shotgun (WGS) entry which is preliminary data.</text>
</comment>
<gene>
    <name evidence="2" type="ORF">C1SCF055_LOCUS20656</name>
</gene>
<dbReference type="EMBL" id="CAMXCT010001891">
    <property type="protein sequence ID" value="CAI3993964.1"/>
    <property type="molecule type" value="Genomic_DNA"/>
</dbReference>
<dbReference type="Proteomes" id="UP001152797">
    <property type="component" value="Unassembled WGS sequence"/>
</dbReference>
<evidence type="ECO:0000313" key="2">
    <source>
        <dbReference type="EMBL" id="CAI3993964.1"/>
    </source>
</evidence>
<dbReference type="OrthoDB" id="431220at2759"/>
<evidence type="ECO:0000256" key="1">
    <source>
        <dbReference type="SAM" id="Phobius"/>
    </source>
</evidence>
<reference evidence="2" key="1">
    <citation type="submission" date="2022-10" db="EMBL/GenBank/DDBJ databases">
        <authorList>
            <person name="Chen Y."/>
            <person name="Dougan E. K."/>
            <person name="Chan C."/>
            <person name="Rhodes N."/>
            <person name="Thang M."/>
        </authorList>
    </citation>
    <scope>NUCLEOTIDE SEQUENCE</scope>
</reference>
<protein>
    <submittedName>
        <fullName evidence="3">Serine/threonine/tyrosine-interacting protein B</fullName>
    </submittedName>
</protein>
<organism evidence="2">
    <name type="scientific">Cladocopium goreaui</name>
    <dbReference type="NCBI Taxonomy" id="2562237"/>
    <lineage>
        <taxon>Eukaryota</taxon>
        <taxon>Sar</taxon>
        <taxon>Alveolata</taxon>
        <taxon>Dinophyceae</taxon>
        <taxon>Suessiales</taxon>
        <taxon>Symbiodiniaceae</taxon>
        <taxon>Cladocopium</taxon>
    </lineage>
</organism>
<evidence type="ECO:0000313" key="4">
    <source>
        <dbReference type="Proteomes" id="UP001152797"/>
    </source>
</evidence>
<name>A0A9P1FY51_9DINO</name>
<sequence>MATDREPFLQMRNDGNAHLTVFFEGTANTIKPLTTQIGLFFTLTDAFDVTGGHLGGVALGQPRKMAFDGCGVTDGLCGTLCAKGLRHQCGLVRRQVDNLLAELQGQTQKLKVNAVGLSRGGIACSYLAQVMSDIPASRCELSLLLFDPVPGDLLTVAQLDLLGLTNTFASKDLSNCLCLSRVLALYPYEPLPAILCHAPVLCRYPTHCMVEEEVTLGCHQGALMAYGLQGPHIDLPSSLCFLRIRRWLIECGTPLDHRHLDCTVSVRNLEEQCLQRCNAEAKKVRPSSRCSHSAFSYWGASIVRNRPDRGVQYLNEQHRLLAGVAQVEDEKLLLEIRSDRTPFPSGLLCCLAFIAVLLVFPLLFQG</sequence>
<feature type="transmembrane region" description="Helical" evidence="1">
    <location>
        <begin position="343"/>
        <end position="364"/>
    </location>
</feature>
<keyword evidence="4" id="KW-1185">Reference proteome</keyword>